<dbReference type="OrthoDB" id="9789139at2"/>
<dbReference type="InterPro" id="IPR036895">
    <property type="entry name" value="Uracil-DNA_glycosylase-like_sf"/>
</dbReference>
<dbReference type="Pfam" id="PF03167">
    <property type="entry name" value="UDG"/>
    <property type="match status" value="1"/>
</dbReference>
<dbReference type="PANTHER" id="PTHR42160:SF1">
    <property type="entry name" value="URACIL-DNA GLYCOSYLASE SUPERFAMILY PROTEIN"/>
    <property type="match status" value="1"/>
</dbReference>
<dbReference type="SUPFAM" id="SSF52141">
    <property type="entry name" value="Uracil-DNA glycosylase-like"/>
    <property type="match status" value="1"/>
</dbReference>
<evidence type="ECO:0000313" key="2">
    <source>
        <dbReference type="EMBL" id="RST92712.1"/>
    </source>
</evidence>
<dbReference type="Proteomes" id="UP000288490">
    <property type="component" value="Unassembled WGS sequence"/>
</dbReference>
<dbReference type="InterPro" id="IPR005122">
    <property type="entry name" value="Uracil-DNA_glycosylase-like"/>
</dbReference>
<dbReference type="RefSeq" id="WP_125958012.1">
    <property type="nucleotide sequence ID" value="NZ_NGJT01000015.1"/>
</dbReference>
<evidence type="ECO:0000259" key="1">
    <source>
        <dbReference type="SMART" id="SM00986"/>
    </source>
</evidence>
<feature type="domain" description="Uracil-DNA glycosylase-like" evidence="1">
    <location>
        <begin position="28"/>
        <end position="185"/>
    </location>
</feature>
<dbReference type="InterPro" id="IPR047124">
    <property type="entry name" value="HI_0220.2"/>
</dbReference>
<name>A0A429ZG67_9ENTE</name>
<comment type="caution">
    <text evidence="2">The sequence shown here is derived from an EMBL/GenBank/DDBJ whole genome shotgun (WGS) entry which is preliminary data.</text>
</comment>
<sequence>MTTIEEIKQHIITDPENKAFTQQGWQPIFMAYPEATILIIGQAPGIKTQEKGQVFRDKSGDRLRQWMGISEDTFYHSKKIAVLPMDFYFPGKAAHGDLPPRKDFTAKWHPPLINCMPNIQLTILMGTYAQKYYLNSQAKRTLTKTVFSYQDYLPTYFPIVHSSPLNFRWFAKNPSFEEKIVPELQQLVKEILNQS</sequence>
<protein>
    <submittedName>
        <fullName evidence="2">Uracil-DNA glycosylase</fullName>
    </submittedName>
</protein>
<accession>A0A429ZG67</accession>
<dbReference type="PANTHER" id="PTHR42160">
    <property type="entry name" value="URACIL-DNA GLYCOSYLASE SUPERFAMILY PROTEIN"/>
    <property type="match status" value="1"/>
</dbReference>
<dbReference type="CDD" id="cd10033">
    <property type="entry name" value="UDG_like"/>
    <property type="match status" value="1"/>
</dbReference>
<dbReference type="Gene3D" id="3.40.470.10">
    <property type="entry name" value="Uracil-DNA glycosylase-like domain"/>
    <property type="match status" value="1"/>
</dbReference>
<reference evidence="2 3" key="1">
    <citation type="submission" date="2017-05" db="EMBL/GenBank/DDBJ databases">
        <title>Vagococcus spp. assemblies.</title>
        <authorList>
            <person name="Gulvik C.A."/>
        </authorList>
    </citation>
    <scope>NUCLEOTIDE SEQUENCE [LARGE SCALE GENOMIC DNA]</scope>
    <source>
        <strain evidence="2 3">SS1994</strain>
    </source>
</reference>
<organism evidence="2 3">
    <name type="scientific">Vagococcus bubulae</name>
    <dbReference type="NCBI Taxonomy" id="1977868"/>
    <lineage>
        <taxon>Bacteria</taxon>
        <taxon>Bacillati</taxon>
        <taxon>Bacillota</taxon>
        <taxon>Bacilli</taxon>
        <taxon>Lactobacillales</taxon>
        <taxon>Enterococcaceae</taxon>
        <taxon>Vagococcus</taxon>
    </lineage>
</organism>
<gene>
    <name evidence="2" type="ORF">CBF36_08425</name>
</gene>
<proteinExistence type="predicted"/>
<keyword evidence="3" id="KW-1185">Reference proteome</keyword>
<dbReference type="SMART" id="SM00986">
    <property type="entry name" value="UDG"/>
    <property type="match status" value="1"/>
</dbReference>
<dbReference type="SMART" id="SM00987">
    <property type="entry name" value="UreE_C"/>
    <property type="match status" value="1"/>
</dbReference>
<dbReference type="AlphaFoldDB" id="A0A429ZG67"/>
<dbReference type="EMBL" id="NGJT01000015">
    <property type="protein sequence ID" value="RST92712.1"/>
    <property type="molecule type" value="Genomic_DNA"/>
</dbReference>
<evidence type="ECO:0000313" key="3">
    <source>
        <dbReference type="Proteomes" id="UP000288490"/>
    </source>
</evidence>